<dbReference type="InterPro" id="IPR036612">
    <property type="entry name" value="KH_dom_type_1_sf"/>
</dbReference>
<dbReference type="SUPFAM" id="SSF54791">
    <property type="entry name" value="Eukaryotic type KH-domain (KH-domain type I)"/>
    <property type="match status" value="1"/>
</dbReference>
<dbReference type="EMBL" id="OOIL02002122">
    <property type="protein sequence ID" value="VFQ80505.1"/>
    <property type="molecule type" value="Genomic_DNA"/>
</dbReference>
<evidence type="ECO:0000313" key="3">
    <source>
        <dbReference type="Proteomes" id="UP000595140"/>
    </source>
</evidence>
<keyword evidence="1" id="KW-0694">RNA-binding</keyword>
<proteinExistence type="predicted"/>
<reference evidence="2 3" key="1">
    <citation type="submission" date="2018-04" db="EMBL/GenBank/DDBJ databases">
        <authorList>
            <person name="Vogel A."/>
        </authorList>
    </citation>
    <scope>NUCLEOTIDE SEQUENCE [LARGE SCALE GENOMIC DNA]</scope>
</reference>
<accession>A0A484LVR2</accession>
<organism evidence="2 3">
    <name type="scientific">Cuscuta campestris</name>
    <dbReference type="NCBI Taxonomy" id="132261"/>
    <lineage>
        <taxon>Eukaryota</taxon>
        <taxon>Viridiplantae</taxon>
        <taxon>Streptophyta</taxon>
        <taxon>Embryophyta</taxon>
        <taxon>Tracheophyta</taxon>
        <taxon>Spermatophyta</taxon>
        <taxon>Magnoliopsida</taxon>
        <taxon>eudicotyledons</taxon>
        <taxon>Gunneridae</taxon>
        <taxon>Pentapetalae</taxon>
        <taxon>asterids</taxon>
        <taxon>lamiids</taxon>
        <taxon>Solanales</taxon>
        <taxon>Convolvulaceae</taxon>
        <taxon>Cuscuteae</taxon>
        <taxon>Cuscuta</taxon>
        <taxon>Cuscuta subgen. Grammica</taxon>
        <taxon>Cuscuta sect. Cleistogrammica</taxon>
    </lineage>
</organism>
<dbReference type="Proteomes" id="UP000595140">
    <property type="component" value="Unassembled WGS sequence"/>
</dbReference>
<evidence type="ECO:0008006" key="4">
    <source>
        <dbReference type="Google" id="ProtNLM"/>
    </source>
</evidence>
<sequence>MEAAQPVLKGAFKKHLRRSQSEGSLFLDLPPDSPEQTLLSQELNVDETQGSFSKRRKLFLEPNAATKGLTVFRMLISTKDDDSIDCFKGQIFNLKSKYEKKNVEVNLLPVATGVGVVMVSAKRDSKCSSTHALNAFDEVHENYLQTMPYENCLTRLLVPASHAKKMIIFHTIFPDPYRLYVYLTDNMPVFFPGDVIVEVEGKRGEVRETIESIVSYLGDFEVDGRMMSELRAGKVLHSPFFEEVACGAYSGVKPRRKFMIKESTRIPLAYFDYFIGKKGEAIKKIWKSSPTASVYFDTFTAKEVYICIEGESDSDVEDAKDALEELIPMDRRIIDGKPVFEGMLCMEVGFDMAEAYDWSPPEEEEEDEF</sequence>
<name>A0A484LVR2_9ASTE</name>
<dbReference type="GO" id="GO:0003723">
    <property type="term" value="F:RNA binding"/>
    <property type="evidence" value="ECO:0007669"/>
    <property type="project" value="UniProtKB-UniRule"/>
</dbReference>
<evidence type="ECO:0000256" key="1">
    <source>
        <dbReference type="PROSITE-ProRule" id="PRU00117"/>
    </source>
</evidence>
<protein>
    <recommendedName>
        <fullName evidence="4">K Homology domain-containing protein</fullName>
    </recommendedName>
</protein>
<dbReference type="AlphaFoldDB" id="A0A484LVR2"/>
<keyword evidence="3" id="KW-1185">Reference proteome</keyword>
<evidence type="ECO:0000313" key="2">
    <source>
        <dbReference type="EMBL" id="VFQ80505.1"/>
    </source>
</evidence>
<dbReference type="Gene3D" id="3.30.1370.10">
    <property type="entry name" value="K Homology domain, type 1"/>
    <property type="match status" value="1"/>
</dbReference>
<gene>
    <name evidence="2" type="ORF">CCAM_LOCUS22281</name>
</gene>
<dbReference type="PROSITE" id="PS50084">
    <property type="entry name" value="KH_TYPE_1"/>
    <property type="match status" value="1"/>
</dbReference>